<dbReference type="EC" id="5.4.99.27" evidence="4"/>
<evidence type="ECO:0000256" key="3">
    <source>
        <dbReference type="ARBA" id="ARBA00023235"/>
    </source>
</evidence>
<comment type="similarity">
    <text evidence="1 4">Belongs to the pseudouridine synthase TruD family.</text>
</comment>
<dbReference type="SUPFAM" id="SSF55120">
    <property type="entry name" value="Pseudouridine synthase"/>
    <property type="match status" value="1"/>
</dbReference>
<dbReference type="PROSITE" id="PS01268">
    <property type="entry name" value="UPF0024"/>
    <property type="match status" value="1"/>
</dbReference>
<comment type="caution">
    <text evidence="7">The sequence shown here is derived from an EMBL/GenBank/DDBJ whole genome shotgun (WGS) entry which is preliminary data.</text>
</comment>
<feature type="active site" description="Nucleophile" evidence="4">
    <location>
        <position position="95"/>
    </location>
</feature>
<sequence>MTADPSPWCLDWPVSGEGRVGRAVLKLSPETFFVDEDLGLPGFPEECGADQRQGEGEHLCLRLEKCGDNTDYVARQLADLAGCRAHEVGVCGLKDRHAVTRQWFSIQRPGREAEDVDFVATVAERWPVLACHRFNRKLRRGDHRGNRFRITLVAVEGDRAAIEAALNLVAREGCPNYFGRQRFGHNGGNLDRAIADAKKGHRPQRRRGHGNRQKAGLYLSAARSWLFNAVLAERVRQDNWHQRLPGEPDPQRPTGPLWGDGGTRSTEVQETLERQVVAAAPELEAVFAASRMSPERRPLVLLPGQLEWQWPSVSELTLTFHLQAGQYATALIGNVFELQDAGGLAASG</sequence>
<dbReference type="InterPro" id="IPR042214">
    <property type="entry name" value="TruD_catalytic"/>
</dbReference>
<dbReference type="Gene3D" id="3.30.2350.20">
    <property type="entry name" value="TruD, catalytic domain"/>
    <property type="match status" value="2"/>
</dbReference>
<feature type="domain" description="TRUD" evidence="6">
    <location>
        <begin position="173"/>
        <end position="301"/>
    </location>
</feature>
<dbReference type="PANTHER" id="PTHR47811:SF1">
    <property type="entry name" value="TRNA PSEUDOURIDINE SYNTHASE D"/>
    <property type="match status" value="1"/>
</dbReference>
<keyword evidence="8" id="KW-1185">Reference proteome</keyword>
<evidence type="ECO:0000256" key="4">
    <source>
        <dbReference type="HAMAP-Rule" id="MF_01082"/>
    </source>
</evidence>
<evidence type="ECO:0000313" key="8">
    <source>
        <dbReference type="Proteomes" id="UP001269819"/>
    </source>
</evidence>
<dbReference type="HAMAP" id="MF_01082">
    <property type="entry name" value="TruD"/>
    <property type="match status" value="1"/>
</dbReference>
<dbReference type="PANTHER" id="PTHR47811">
    <property type="entry name" value="TRNA PSEUDOURIDINE SYNTHASE D"/>
    <property type="match status" value="1"/>
</dbReference>
<protein>
    <recommendedName>
        <fullName evidence="4">tRNA pseudouridine synthase D</fullName>
        <ecNumber evidence="4">5.4.99.27</ecNumber>
    </recommendedName>
    <alternativeName>
        <fullName evidence="4">tRNA pseudouridine(13) synthase</fullName>
    </alternativeName>
    <alternativeName>
        <fullName evidence="4">tRNA pseudouridylate synthase D</fullName>
    </alternativeName>
    <alternativeName>
        <fullName evidence="4">tRNA-uridine isomerase D</fullName>
    </alternativeName>
</protein>
<comment type="catalytic activity">
    <reaction evidence="4">
        <text>uridine(13) in tRNA = pseudouridine(13) in tRNA</text>
        <dbReference type="Rhea" id="RHEA:42540"/>
        <dbReference type="Rhea" id="RHEA-COMP:10105"/>
        <dbReference type="Rhea" id="RHEA-COMP:10106"/>
        <dbReference type="ChEBI" id="CHEBI:65314"/>
        <dbReference type="ChEBI" id="CHEBI:65315"/>
        <dbReference type="EC" id="5.4.99.27"/>
    </reaction>
</comment>
<evidence type="ECO:0000259" key="6">
    <source>
        <dbReference type="PROSITE" id="PS50984"/>
    </source>
</evidence>
<dbReference type="InterPro" id="IPR001656">
    <property type="entry name" value="PsdUridine_synth_TruD"/>
</dbReference>
<dbReference type="InterPro" id="IPR011760">
    <property type="entry name" value="PsdUridine_synth_TruD_insert"/>
</dbReference>
<feature type="compositionally biased region" description="Basic and acidic residues" evidence="5">
    <location>
        <begin position="241"/>
        <end position="250"/>
    </location>
</feature>
<evidence type="ECO:0000256" key="1">
    <source>
        <dbReference type="ARBA" id="ARBA00007953"/>
    </source>
</evidence>
<dbReference type="EMBL" id="JAWIIJ010000014">
    <property type="protein sequence ID" value="MDV2080432.1"/>
    <property type="molecule type" value="Genomic_DNA"/>
</dbReference>
<gene>
    <name evidence="4" type="primary">truD</name>
    <name evidence="7" type="ORF">RYS15_17230</name>
</gene>
<feature type="region of interest" description="Disordered" evidence="5">
    <location>
        <begin position="241"/>
        <end position="266"/>
    </location>
</feature>
<dbReference type="PROSITE" id="PS50984">
    <property type="entry name" value="TRUD"/>
    <property type="match status" value="1"/>
</dbReference>
<dbReference type="InterPro" id="IPR050170">
    <property type="entry name" value="TruD_pseudoU_synthase"/>
</dbReference>
<dbReference type="InterPro" id="IPR020103">
    <property type="entry name" value="PsdUridine_synth_cat_dom_sf"/>
</dbReference>
<dbReference type="RefSeq" id="WP_316974841.1">
    <property type="nucleotide sequence ID" value="NZ_JAWIIJ010000014.1"/>
</dbReference>
<dbReference type="Proteomes" id="UP001269819">
    <property type="component" value="Unassembled WGS sequence"/>
</dbReference>
<evidence type="ECO:0000256" key="5">
    <source>
        <dbReference type="SAM" id="MobiDB-lite"/>
    </source>
</evidence>
<organism evidence="7 8">
    <name type="scientific">Marinobacter xestospongiae</name>
    <dbReference type="NCBI Taxonomy" id="994319"/>
    <lineage>
        <taxon>Bacteria</taxon>
        <taxon>Pseudomonadati</taxon>
        <taxon>Pseudomonadota</taxon>
        <taxon>Gammaproteobacteria</taxon>
        <taxon>Pseudomonadales</taxon>
        <taxon>Marinobacteraceae</taxon>
        <taxon>Marinobacter</taxon>
    </lineage>
</organism>
<accession>A0ABU3W2P7</accession>
<comment type="function">
    <text evidence="4">Responsible for synthesis of pseudouridine from uracil-13 in transfer RNAs.</text>
</comment>
<evidence type="ECO:0000313" key="7">
    <source>
        <dbReference type="EMBL" id="MDV2080432.1"/>
    </source>
</evidence>
<dbReference type="Pfam" id="PF01142">
    <property type="entry name" value="TruD"/>
    <property type="match status" value="1"/>
</dbReference>
<keyword evidence="2 4" id="KW-0819">tRNA processing</keyword>
<evidence type="ECO:0000256" key="2">
    <source>
        <dbReference type="ARBA" id="ARBA00022694"/>
    </source>
</evidence>
<proteinExistence type="inferred from homology"/>
<reference evidence="7 8" key="1">
    <citation type="submission" date="2023-10" db="EMBL/GenBank/DDBJ databases">
        <title>Characteristics and mechanism of a salt-tolerant marine origin heterotrophic nitrifying- aerobic denitrifying bacteria Marinobacter xestospongiae HN1.</title>
        <authorList>
            <person name="Qi R."/>
        </authorList>
    </citation>
    <scope>NUCLEOTIDE SEQUENCE [LARGE SCALE GENOMIC DNA]</scope>
    <source>
        <strain evidence="7 8">HN1</strain>
    </source>
</reference>
<name>A0ABU3W2P7_9GAMM</name>
<dbReference type="InterPro" id="IPR020119">
    <property type="entry name" value="PsdUridine_synth_TruD_CS"/>
</dbReference>
<keyword evidence="3 4" id="KW-0413">Isomerase</keyword>